<dbReference type="Proteomes" id="UP001500552">
    <property type="component" value="Unassembled WGS sequence"/>
</dbReference>
<sequence length="423" mass="47474">MSNPKTELRYNLSEDGSKYIKATFLNQVWLRWTDNNSGTTINGKPQDNTLDIGLRRTRLQLFGQLTDHVFFYTQFGMNNFNRLAQMSGNRKLQAFFHDALAEYKVFKGDDRLKLGGGLTILSGLSRFSQPSVGTIMTTDVPVFAQATVDQTDEFGRKLSVYARGQVGKLDYRVALSDPFPVQTNGQVAPEIGKRATFAKVGLNKQYQGFFIYNLLEKEPHTTPYMAGTYLGDKKILNIEGGLIYQKDATWYTPNGTDTTYADMLLWSLAAFADMPLQNNTYALSAYAGYFNTHYGNDYIRNNGIMNPATGTTDPSNFNGAGNAYPMFGTGETIYTQVGLRLPENLLGEMGTLMPYASFRHSSYSALAAPVDVWNYGINWLLDKHKAKVSLNNEIRPEFEIKPDGEPVKSSTRASTYLQFQIYF</sequence>
<evidence type="ECO:0008006" key="3">
    <source>
        <dbReference type="Google" id="ProtNLM"/>
    </source>
</evidence>
<dbReference type="InterPro" id="IPR023614">
    <property type="entry name" value="Porin_dom_sf"/>
</dbReference>
<reference evidence="2" key="1">
    <citation type="journal article" date="2019" name="Int. J. Syst. Evol. Microbiol.">
        <title>The Global Catalogue of Microorganisms (GCM) 10K type strain sequencing project: providing services to taxonomists for standard genome sequencing and annotation.</title>
        <authorList>
            <consortium name="The Broad Institute Genomics Platform"/>
            <consortium name="The Broad Institute Genome Sequencing Center for Infectious Disease"/>
            <person name="Wu L."/>
            <person name="Ma J."/>
        </authorList>
    </citation>
    <scope>NUCLEOTIDE SEQUENCE [LARGE SCALE GENOMIC DNA]</scope>
    <source>
        <strain evidence="2">JCM 17926</strain>
    </source>
</reference>
<evidence type="ECO:0000313" key="2">
    <source>
        <dbReference type="Proteomes" id="UP001500552"/>
    </source>
</evidence>
<name>A0ABP8LXZ1_9BACT</name>
<dbReference type="Gene3D" id="2.40.160.10">
    <property type="entry name" value="Porin"/>
    <property type="match status" value="1"/>
</dbReference>
<organism evidence="1 2">
    <name type="scientific">Pontibacter saemangeumensis</name>
    <dbReference type="NCBI Taxonomy" id="1084525"/>
    <lineage>
        <taxon>Bacteria</taxon>
        <taxon>Pseudomonadati</taxon>
        <taxon>Bacteroidota</taxon>
        <taxon>Cytophagia</taxon>
        <taxon>Cytophagales</taxon>
        <taxon>Hymenobacteraceae</taxon>
        <taxon>Pontibacter</taxon>
    </lineage>
</organism>
<dbReference type="EMBL" id="BAABHC010000016">
    <property type="protein sequence ID" value="GAA4437440.1"/>
    <property type="molecule type" value="Genomic_DNA"/>
</dbReference>
<keyword evidence="2" id="KW-1185">Reference proteome</keyword>
<gene>
    <name evidence="1" type="ORF">GCM10023188_31640</name>
</gene>
<accession>A0ABP8LXZ1</accession>
<comment type="caution">
    <text evidence="1">The sequence shown here is derived from an EMBL/GenBank/DDBJ whole genome shotgun (WGS) entry which is preliminary data.</text>
</comment>
<protein>
    <recommendedName>
        <fullName evidence="3">Short chain amide porin</fullName>
    </recommendedName>
</protein>
<evidence type="ECO:0000313" key="1">
    <source>
        <dbReference type="EMBL" id="GAA4437440.1"/>
    </source>
</evidence>
<proteinExistence type="predicted"/>